<sequence length="110" mass="12238">MEERVEAESTDVCVASTNRPVLLNLKRILLRQLARGLQIKSAMGTSISELRQLVEGKIGDFGHERQMLITKVKNGVQICLRDADGIFLTVDPLLEMTDPGRDTVSEEIDT</sequence>
<reference evidence="1" key="1">
    <citation type="submission" date="2017-05" db="UniProtKB">
        <authorList>
            <consortium name="EnsemblMetazoa"/>
        </authorList>
    </citation>
    <scope>IDENTIFICATION</scope>
</reference>
<proteinExistence type="predicted"/>
<name>A0A1X7UB45_AMPQE</name>
<dbReference type="InParanoid" id="A0A1X7UB45"/>
<evidence type="ECO:0000313" key="1">
    <source>
        <dbReference type="EnsemblMetazoa" id="Aqu2.1.24676_001"/>
    </source>
</evidence>
<protein>
    <submittedName>
        <fullName evidence="1">Uncharacterized protein</fullName>
    </submittedName>
</protein>
<dbReference type="AlphaFoldDB" id="A0A1X7UB45"/>
<organism evidence="1">
    <name type="scientific">Amphimedon queenslandica</name>
    <name type="common">Sponge</name>
    <dbReference type="NCBI Taxonomy" id="400682"/>
    <lineage>
        <taxon>Eukaryota</taxon>
        <taxon>Metazoa</taxon>
        <taxon>Porifera</taxon>
        <taxon>Demospongiae</taxon>
        <taxon>Heteroscleromorpha</taxon>
        <taxon>Haplosclerida</taxon>
        <taxon>Niphatidae</taxon>
        <taxon>Amphimedon</taxon>
    </lineage>
</organism>
<dbReference type="EnsemblMetazoa" id="Aqu2.1.24676_001">
    <property type="protein sequence ID" value="Aqu2.1.24676_001"/>
    <property type="gene ID" value="Aqu2.1.24676"/>
</dbReference>
<accession>A0A1X7UB45</accession>